<dbReference type="EMBL" id="JACHMI010000001">
    <property type="protein sequence ID" value="MBB6547381.1"/>
    <property type="molecule type" value="Genomic_DNA"/>
</dbReference>
<dbReference type="Proteomes" id="UP000565579">
    <property type="component" value="Unassembled WGS sequence"/>
</dbReference>
<sequence length="254" mass="26473">MRLTRATLVAGGTALAALLLSTQPAPAAPPGGGCLAPGQIGSYLSKEGSAKATFSPEFLGELNRAGIRFEALDPIELTDGGTVARMPIGERYDNIETPSGRVCYPGGFRLINEETGVTYEIDTFWVLFAATGDSKFLATPAVNGEPRPGGELTMVNFSVPQALMPGNFVPHNGGIGPLKVILRLDRGWAEDLNKELGTSFHGGAHWADLDIAWRGAPSRPVPSGTSLGMLGVRVMSDAIRGGGGDALPMPGGLF</sequence>
<dbReference type="AlphaFoldDB" id="A0A7X0TXF1"/>
<accession>A0A7X0TXF1</accession>
<evidence type="ECO:0000313" key="3">
    <source>
        <dbReference type="Proteomes" id="UP000565579"/>
    </source>
</evidence>
<organism evidence="2 3">
    <name type="scientific">Nonomuraea rubra</name>
    <dbReference type="NCBI Taxonomy" id="46180"/>
    <lineage>
        <taxon>Bacteria</taxon>
        <taxon>Bacillati</taxon>
        <taxon>Actinomycetota</taxon>
        <taxon>Actinomycetes</taxon>
        <taxon>Streptosporangiales</taxon>
        <taxon>Streptosporangiaceae</taxon>
        <taxon>Nonomuraea</taxon>
    </lineage>
</organism>
<feature type="signal peptide" evidence="1">
    <location>
        <begin position="1"/>
        <end position="27"/>
    </location>
</feature>
<keyword evidence="1" id="KW-0732">Signal</keyword>
<proteinExistence type="predicted"/>
<dbReference type="RefSeq" id="WP_185102031.1">
    <property type="nucleotide sequence ID" value="NZ_BAAAXY010000176.1"/>
</dbReference>
<feature type="chain" id="PRO_5031372835" evidence="1">
    <location>
        <begin position="28"/>
        <end position="254"/>
    </location>
</feature>
<keyword evidence="3" id="KW-1185">Reference proteome</keyword>
<reference evidence="2 3" key="1">
    <citation type="submission" date="2020-08" db="EMBL/GenBank/DDBJ databases">
        <title>Sequencing the genomes of 1000 actinobacteria strains.</title>
        <authorList>
            <person name="Klenk H.-P."/>
        </authorList>
    </citation>
    <scope>NUCLEOTIDE SEQUENCE [LARGE SCALE GENOMIC DNA]</scope>
    <source>
        <strain evidence="2 3">DSM 43768</strain>
    </source>
</reference>
<protein>
    <submittedName>
        <fullName evidence="2">Uncharacterized protein</fullName>
    </submittedName>
</protein>
<evidence type="ECO:0000313" key="2">
    <source>
        <dbReference type="EMBL" id="MBB6547381.1"/>
    </source>
</evidence>
<name>A0A7X0TXF1_9ACTN</name>
<evidence type="ECO:0000256" key="1">
    <source>
        <dbReference type="SAM" id="SignalP"/>
    </source>
</evidence>
<gene>
    <name evidence="2" type="ORF">HD593_002176</name>
</gene>
<comment type="caution">
    <text evidence="2">The sequence shown here is derived from an EMBL/GenBank/DDBJ whole genome shotgun (WGS) entry which is preliminary data.</text>
</comment>